<dbReference type="PIRSF" id="PIRSF001467">
    <property type="entry name" value="Peptidylpro_ismrse"/>
    <property type="match status" value="1"/>
</dbReference>
<dbReference type="AlphaFoldDB" id="A0A150TMJ5"/>
<evidence type="ECO:0000259" key="7">
    <source>
        <dbReference type="PROSITE" id="PS50072"/>
    </source>
</evidence>
<comment type="function">
    <text evidence="1 5">PPIases accelerate the folding of proteins. It catalyzes the cis-trans isomerization of proline imidic peptide bonds in oligopeptides.</text>
</comment>
<feature type="region of interest" description="Disordered" evidence="6">
    <location>
        <begin position="63"/>
        <end position="102"/>
    </location>
</feature>
<name>A0A150TMJ5_SORCE</name>
<keyword evidence="4 5" id="KW-0413">Isomerase</keyword>
<dbReference type="PRINTS" id="PR00153">
    <property type="entry name" value="CSAPPISMRASE"/>
</dbReference>
<dbReference type="EMBL" id="JEME01001871">
    <property type="protein sequence ID" value="KYG05895.1"/>
    <property type="molecule type" value="Genomic_DNA"/>
</dbReference>
<reference evidence="8 9" key="1">
    <citation type="submission" date="2014-02" db="EMBL/GenBank/DDBJ databases">
        <title>The small core and large imbalanced accessory genome model reveals a collaborative survival strategy of Sorangium cellulosum strains in nature.</title>
        <authorList>
            <person name="Han K."/>
            <person name="Peng R."/>
            <person name="Blom J."/>
            <person name="Li Y.-Z."/>
        </authorList>
    </citation>
    <scope>NUCLEOTIDE SEQUENCE [LARGE SCALE GENOMIC DNA]</scope>
    <source>
        <strain evidence="8 9">So0007-03</strain>
    </source>
</reference>
<dbReference type="Pfam" id="PF00160">
    <property type="entry name" value="Pro_isomerase"/>
    <property type="match status" value="1"/>
</dbReference>
<protein>
    <recommendedName>
        <fullName evidence="5">Peptidyl-prolyl cis-trans isomerase</fullName>
        <shortName evidence="5">PPIase</shortName>
        <ecNumber evidence="5">5.2.1.8</ecNumber>
    </recommendedName>
</protein>
<dbReference type="PROSITE" id="PS00170">
    <property type="entry name" value="CSA_PPIASE_1"/>
    <property type="match status" value="1"/>
</dbReference>
<gene>
    <name evidence="8" type="ORF">BE21_37985</name>
</gene>
<feature type="domain" description="PPIase cyclophilin-type" evidence="7">
    <location>
        <begin position="9"/>
        <end position="169"/>
    </location>
</feature>
<dbReference type="Proteomes" id="UP000075502">
    <property type="component" value="Unassembled WGS sequence"/>
</dbReference>
<sequence>MANPTALLETSLGNIKIELYLDKMPVTAGNFLKLAKSGFYDGLHFHRVIDGFMLQFGCPHSRDPKSRLAGTGDGPDGCIKDEHPASAKLSNEPGTLSMANTGSPNSGSCQFFINTVHNAYLDWFTPGPSKHPVFGRVIEGMDVVHKIEKSATDGSDRPVTPIRMNRVVVQDS</sequence>
<evidence type="ECO:0000313" key="8">
    <source>
        <dbReference type="EMBL" id="KYG05895.1"/>
    </source>
</evidence>
<evidence type="ECO:0000256" key="6">
    <source>
        <dbReference type="SAM" id="MobiDB-lite"/>
    </source>
</evidence>
<evidence type="ECO:0000313" key="9">
    <source>
        <dbReference type="Proteomes" id="UP000075502"/>
    </source>
</evidence>
<comment type="similarity">
    <text evidence="2 5">Belongs to the cyclophilin-type PPIase family.</text>
</comment>
<dbReference type="GO" id="GO:0006457">
    <property type="term" value="P:protein folding"/>
    <property type="evidence" value="ECO:0007669"/>
    <property type="project" value="InterPro"/>
</dbReference>
<dbReference type="GO" id="GO:0003755">
    <property type="term" value="F:peptidyl-prolyl cis-trans isomerase activity"/>
    <property type="evidence" value="ECO:0007669"/>
    <property type="project" value="UniProtKB-UniRule"/>
</dbReference>
<dbReference type="InterPro" id="IPR024936">
    <property type="entry name" value="Cyclophilin-type_PPIase"/>
</dbReference>
<evidence type="ECO:0000256" key="3">
    <source>
        <dbReference type="ARBA" id="ARBA00023110"/>
    </source>
</evidence>
<dbReference type="Gene3D" id="2.40.100.10">
    <property type="entry name" value="Cyclophilin-like"/>
    <property type="match status" value="1"/>
</dbReference>
<organism evidence="8 9">
    <name type="scientific">Sorangium cellulosum</name>
    <name type="common">Polyangium cellulosum</name>
    <dbReference type="NCBI Taxonomy" id="56"/>
    <lineage>
        <taxon>Bacteria</taxon>
        <taxon>Pseudomonadati</taxon>
        <taxon>Myxococcota</taxon>
        <taxon>Polyangia</taxon>
        <taxon>Polyangiales</taxon>
        <taxon>Polyangiaceae</taxon>
        <taxon>Sorangium</taxon>
    </lineage>
</organism>
<dbReference type="InterPro" id="IPR044666">
    <property type="entry name" value="Cyclophilin_A-like"/>
</dbReference>
<comment type="caution">
    <text evidence="8">The sequence shown here is derived from an EMBL/GenBank/DDBJ whole genome shotgun (WGS) entry which is preliminary data.</text>
</comment>
<dbReference type="PROSITE" id="PS50072">
    <property type="entry name" value="CSA_PPIASE_2"/>
    <property type="match status" value="1"/>
</dbReference>
<evidence type="ECO:0000256" key="5">
    <source>
        <dbReference type="RuleBase" id="RU363019"/>
    </source>
</evidence>
<dbReference type="InterPro" id="IPR029000">
    <property type="entry name" value="Cyclophilin-like_dom_sf"/>
</dbReference>
<keyword evidence="3 5" id="KW-0697">Rotamase</keyword>
<dbReference type="EC" id="5.2.1.8" evidence="5"/>
<dbReference type="PANTHER" id="PTHR45625">
    <property type="entry name" value="PEPTIDYL-PROLYL CIS-TRANS ISOMERASE-RELATED"/>
    <property type="match status" value="1"/>
</dbReference>
<dbReference type="CDD" id="cd00317">
    <property type="entry name" value="cyclophilin"/>
    <property type="match status" value="1"/>
</dbReference>
<dbReference type="PANTHER" id="PTHR45625:SF4">
    <property type="entry name" value="PEPTIDYLPROLYL ISOMERASE DOMAIN AND WD REPEAT-CONTAINING PROTEIN 1"/>
    <property type="match status" value="1"/>
</dbReference>
<proteinExistence type="inferred from homology"/>
<evidence type="ECO:0000256" key="2">
    <source>
        <dbReference type="ARBA" id="ARBA00007365"/>
    </source>
</evidence>
<accession>A0A150TMJ5</accession>
<feature type="compositionally biased region" description="Polar residues" evidence="6">
    <location>
        <begin position="88"/>
        <end position="102"/>
    </location>
</feature>
<dbReference type="InterPro" id="IPR002130">
    <property type="entry name" value="Cyclophilin-type_PPIase_dom"/>
</dbReference>
<evidence type="ECO:0000256" key="4">
    <source>
        <dbReference type="ARBA" id="ARBA00023235"/>
    </source>
</evidence>
<dbReference type="SUPFAM" id="SSF50891">
    <property type="entry name" value="Cyclophilin-like"/>
    <property type="match status" value="1"/>
</dbReference>
<comment type="catalytic activity">
    <reaction evidence="5">
        <text>[protein]-peptidylproline (omega=180) = [protein]-peptidylproline (omega=0)</text>
        <dbReference type="Rhea" id="RHEA:16237"/>
        <dbReference type="Rhea" id="RHEA-COMP:10747"/>
        <dbReference type="Rhea" id="RHEA-COMP:10748"/>
        <dbReference type="ChEBI" id="CHEBI:83833"/>
        <dbReference type="ChEBI" id="CHEBI:83834"/>
        <dbReference type="EC" id="5.2.1.8"/>
    </reaction>
</comment>
<evidence type="ECO:0000256" key="1">
    <source>
        <dbReference type="ARBA" id="ARBA00002388"/>
    </source>
</evidence>
<dbReference type="InterPro" id="IPR020892">
    <property type="entry name" value="Cyclophilin-type_PPIase_CS"/>
</dbReference>